<gene>
    <name evidence="1" type="ORF">JVT61DRAFT_11067</name>
</gene>
<dbReference type="Proteomes" id="UP000683000">
    <property type="component" value="Unassembled WGS sequence"/>
</dbReference>
<accession>A0A8I3A3R8</accession>
<keyword evidence="2" id="KW-1185">Reference proteome</keyword>
<proteinExistence type="predicted"/>
<name>A0A8I3A3R8_9AGAM</name>
<dbReference type="AlphaFoldDB" id="A0A8I3A3R8"/>
<sequence length="66" mass="7306">MDRSLALRQKTAPQVLGVSYACYSRVRSVSVGFTIESLQWAVDHNEAEWLQVNGLLSTWAGQNGPL</sequence>
<dbReference type="PROSITE" id="PS51257">
    <property type="entry name" value="PROKAR_LIPOPROTEIN"/>
    <property type="match status" value="1"/>
</dbReference>
<organism evidence="1 2">
    <name type="scientific">Boletus reticuloceps</name>
    <dbReference type="NCBI Taxonomy" id="495285"/>
    <lineage>
        <taxon>Eukaryota</taxon>
        <taxon>Fungi</taxon>
        <taxon>Dikarya</taxon>
        <taxon>Basidiomycota</taxon>
        <taxon>Agaricomycotina</taxon>
        <taxon>Agaricomycetes</taxon>
        <taxon>Agaricomycetidae</taxon>
        <taxon>Boletales</taxon>
        <taxon>Boletineae</taxon>
        <taxon>Boletaceae</taxon>
        <taxon>Boletoideae</taxon>
        <taxon>Boletus</taxon>
    </lineage>
</organism>
<dbReference type="EMBL" id="JAGFBS010000045">
    <property type="protein sequence ID" value="KAG6370688.1"/>
    <property type="molecule type" value="Genomic_DNA"/>
</dbReference>
<comment type="caution">
    <text evidence="1">The sequence shown here is derived from an EMBL/GenBank/DDBJ whole genome shotgun (WGS) entry which is preliminary data.</text>
</comment>
<evidence type="ECO:0000313" key="2">
    <source>
        <dbReference type="Proteomes" id="UP000683000"/>
    </source>
</evidence>
<evidence type="ECO:0000313" key="1">
    <source>
        <dbReference type="EMBL" id="KAG6370688.1"/>
    </source>
</evidence>
<protein>
    <submittedName>
        <fullName evidence="1">Uncharacterized protein</fullName>
    </submittedName>
</protein>
<reference evidence="1" key="1">
    <citation type="submission" date="2021-03" db="EMBL/GenBank/DDBJ databases">
        <title>Evolutionary innovations through gain and loss of genes in the ectomycorrhizal Boletales.</title>
        <authorList>
            <person name="Wu G."/>
            <person name="Miyauchi S."/>
            <person name="Morin E."/>
            <person name="Yang Z.-L."/>
            <person name="Xu J."/>
            <person name="Martin F.M."/>
        </authorList>
    </citation>
    <scope>NUCLEOTIDE SEQUENCE</scope>
    <source>
        <strain evidence="1">BR01</strain>
    </source>
</reference>